<comment type="caution">
    <text evidence="2">The sequence shown here is derived from an EMBL/GenBank/DDBJ whole genome shotgun (WGS) entry which is preliminary data.</text>
</comment>
<dbReference type="InterPro" id="IPR012312">
    <property type="entry name" value="Hemerythrin-like"/>
</dbReference>
<sequence>MRRHESIVPISRQHHRGLLTARLLQHGAPPYKGMPATPEAKRDYALNFLQQHLLPHFRLEEETVFKLAPEVSEELAQQTKHLQEQHQHLENLIVALPDATSVDLPDKLHKIGKLLEQHIRHEERVFFEQLQQELPDEKLKVLQQLVLQHLNG</sequence>
<protein>
    <submittedName>
        <fullName evidence="2">Hemerythrin domain-containing protein</fullName>
    </submittedName>
</protein>
<dbReference type="Proteomes" id="UP000603640">
    <property type="component" value="Unassembled WGS sequence"/>
</dbReference>
<evidence type="ECO:0000259" key="1">
    <source>
        <dbReference type="Pfam" id="PF01814"/>
    </source>
</evidence>
<dbReference type="Pfam" id="PF01814">
    <property type="entry name" value="Hemerythrin"/>
    <property type="match status" value="1"/>
</dbReference>
<dbReference type="EMBL" id="JACRVF010000003">
    <property type="protein sequence ID" value="MBC5993766.1"/>
    <property type="molecule type" value="Genomic_DNA"/>
</dbReference>
<name>A0A923N9C6_9BACT</name>
<dbReference type="RefSeq" id="WP_187067770.1">
    <property type="nucleotide sequence ID" value="NZ_JACRVF010000003.1"/>
</dbReference>
<feature type="domain" description="Hemerythrin-like" evidence="1">
    <location>
        <begin position="36"/>
        <end position="130"/>
    </location>
</feature>
<evidence type="ECO:0000313" key="2">
    <source>
        <dbReference type="EMBL" id="MBC5993766.1"/>
    </source>
</evidence>
<reference evidence="2" key="1">
    <citation type="submission" date="2020-08" db="EMBL/GenBank/DDBJ databases">
        <title>Pontibacter sp. SD6 16S ribosomal RNA gene Genome sequencing and assembly.</title>
        <authorList>
            <person name="Kang M."/>
        </authorList>
    </citation>
    <scope>NUCLEOTIDE SEQUENCE</scope>
    <source>
        <strain evidence="2">SD6</strain>
    </source>
</reference>
<accession>A0A923N9C6</accession>
<keyword evidence="3" id="KW-1185">Reference proteome</keyword>
<organism evidence="2 3">
    <name type="scientific">Pontibacter cellulosilyticus</name>
    <dbReference type="NCBI Taxonomy" id="1720253"/>
    <lineage>
        <taxon>Bacteria</taxon>
        <taxon>Pseudomonadati</taxon>
        <taxon>Bacteroidota</taxon>
        <taxon>Cytophagia</taxon>
        <taxon>Cytophagales</taxon>
        <taxon>Hymenobacteraceae</taxon>
        <taxon>Pontibacter</taxon>
    </lineage>
</organism>
<dbReference type="Gene3D" id="1.20.120.520">
    <property type="entry name" value="nmb1532 protein domain like"/>
    <property type="match status" value="1"/>
</dbReference>
<proteinExistence type="predicted"/>
<evidence type="ECO:0000313" key="3">
    <source>
        <dbReference type="Proteomes" id="UP000603640"/>
    </source>
</evidence>
<gene>
    <name evidence="2" type="ORF">H8S84_13045</name>
</gene>
<dbReference type="AlphaFoldDB" id="A0A923N9C6"/>